<sequence length="469" mass="54305">MDELPIDLETKEKENPQMETVDYDYFSPALIDCWPHALSFVTRPQDIEAVMNTSNLFYDIVESRLFTEMILPILLQNDSFLGKEGMLKCRQLDHKVKAVVDYTLLQKPQRWLQSHVESSEEINWLLEDTKELLPNFNPFMLRATEIYSDTVDDIRSAINLFREFGQYLDQITFFLPSEYEAGPLMTLLIEALQFLPQLRALHLIFSGQREDFQDTSMMEPVAPSNMPKLDKLSELQMLTFAGEHEGEVPPPATFIKSFLQAYGKHVTKFSSNNFIFDLDLGVEFFNNNLPNVEHYKVYDFDEITDAEDGILTQVMWPKLDSLDIFTPSISVDRDALQVLTNFRSSLREIRFPNLLCDDVNLILEAESGEDLPNVKRVILCPSNVNLPIVVEGFPKLLPNLEYIKFLPDYLHLNQPTPGRSIRNGFFERHPKLETFVWSRCSSYSQWMDNEYGRNDVIPSARVCFTKKCS</sequence>
<gene>
    <name evidence="1" type="ORF">ODALV1_LOCUS1303</name>
</gene>
<evidence type="ECO:0000313" key="2">
    <source>
        <dbReference type="Proteomes" id="UP001642540"/>
    </source>
</evidence>
<reference evidence="1 2" key="1">
    <citation type="submission" date="2024-08" db="EMBL/GenBank/DDBJ databases">
        <authorList>
            <person name="Cucini C."/>
            <person name="Frati F."/>
        </authorList>
    </citation>
    <scope>NUCLEOTIDE SEQUENCE [LARGE SCALE GENOMIC DNA]</scope>
</reference>
<dbReference type="Proteomes" id="UP001642540">
    <property type="component" value="Unassembled WGS sequence"/>
</dbReference>
<accession>A0ABP1PLC0</accession>
<name>A0ABP1PLC0_9HEXA</name>
<comment type="caution">
    <text evidence="1">The sequence shown here is derived from an EMBL/GenBank/DDBJ whole genome shotgun (WGS) entry which is preliminary data.</text>
</comment>
<organism evidence="1 2">
    <name type="scientific">Orchesella dallaii</name>
    <dbReference type="NCBI Taxonomy" id="48710"/>
    <lineage>
        <taxon>Eukaryota</taxon>
        <taxon>Metazoa</taxon>
        <taxon>Ecdysozoa</taxon>
        <taxon>Arthropoda</taxon>
        <taxon>Hexapoda</taxon>
        <taxon>Collembola</taxon>
        <taxon>Entomobryomorpha</taxon>
        <taxon>Entomobryoidea</taxon>
        <taxon>Orchesellidae</taxon>
        <taxon>Orchesellinae</taxon>
        <taxon>Orchesella</taxon>
    </lineage>
</organism>
<evidence type="ECO:0000313" key="1">
    <source>
        <dbReference type="EMBL" id="CAL8070562.1"/>
    </source>
</evidence>
<proteinExistence type="predicted"/>
<protein>
    <submittedName>
        <fullName evidence="1">Uncharacterized protein</fullName>
    </submittedName>
</protein>
<dbReference type="EMBL" id="CAXLJM020000004">
    <property type="protein sequence ID" value="CAL8070562.1"/>
    <property type="molecule type" value="Genomic_DNA"/>
</dbReference>
<keyword evidence="2" id="KW-1185">Reference proteome</keyword>